<evidence type="ECO:0000313" key="7">
    <source>
        <dbReference type="Proteomes" id="UP001141806"/>
    </source>
</evidence>
<comment type="similarity">
    <text evidence="2 4">Belongs to the short-chain dehydrogenases/reductases (SDR) family.</text>
</comment>
<sequence>MDIHSVLNLVLPLVTFIILCLTFPFLLMFKFIRSILRPREDLKGKVVLITGASSGIGEQLAYEYAKEGSYLVLIARREDKLRVVAKKAGQLGSPDVLVILADVSKVDDCKRFIEEAVNHFGKLDHLVCNAGFWSFCGFEEVVDVANLVQIMDANFWGSIYPTYFAIPHLKKSRGKIIVNSSISGTMLMARMTIYAASKAALLRFYDNLRIELGPEVSITILTLGFVESELTQGKFMSEQGKVEGNQDRTHVILRTFPLGSLEKCAKVIIDGVCHGKKYITDPSWYKNFTFLSIVCPELAESIWRILFLSDSSCPELINAIAIGIKRFIFPISVELSEKKDN</sequence>
<name>A0A9Q0HBL0_9MAGN</name>
<accession>A0A9Q0HBL0</accession>
<dbReference type="Proteomes" id="UP001141806">
    <property type="component" value="Unassembled WGS sequence"/>
</dbReference>
<evidence type="ECO:0000256" key="1">
    <source>
        <dbReference type="ARBA" id="ARBA00004606"/>
    </source>
</evidence>
<dbReference type="PRINTS" id="PR00081">
    <property type="entry name" value="GDHRDH"/>
</dbReference>
<dbReference type="OrthoDB" id="47007at2759"/>
<keyword evidence="3" id="KW-0560">Oxidoreductase</keyword>
<dbReference type="GO" id="GO:0016020">
    <property type="term" value="C:membrane"/>
    <property type="evidence" value="ECO:0007669"/>
    <property type="project" value="UniProtKB-SubCell"/>
</dbReference>
<proteinExistence type="inferred from homology"/>
<evidence type="ECO:0000256" key="2">
    <source>
        <dbReference type="ARBA" id="ARBA00006484"/>
    </source>
</evidence>
<dbReference type="InterPro" id="IPR036291">
    <property type="entry name" value="NAD(P)-bd_dom_sf"/>
</dbReference>
<comment type="caution">
    <text evidence="6">The sequence shown here is derived from an EMBL/GenBank/DDBJ whole genome shotgun (WGS) entry which is preliminary data.</text>
</comment>
<dbReference type="GO" id="GO:0016491">
    <property type="term" value="F:oxidoreductase activity"/>
    <property type="evidence" value="ECO:0007669"/>
    <property type="project" value="UniProtKB-KW"/>
</dbReference>
<evidence type="ECO:0000256" key="5">
    <source>
        <dbReference type="SAM" id="Phobius"/>
    </source>
</evidence>
<gene>
    <name evidence="6" type="ORF">NE237_022774</name>
</gene>
<protein>
    <submittedName>
        <fullName evidence="6">Uncharacterized protein</fullName>
    </submittedName>
</protein>
<dbReference type="AlphaFoldDB" id="A0A9Q0HBL0"/>
<comment type="subcellular location">
    <subcellularLocation>
        <location evidence="1">Membrane</location>
        <topology evidence="1">Single-pass type II membrane protein</topology>
    </subcellularLocation>
</comment>
<dbReference type="GO" id="GO:0005829">
    <property type="term" value="C:cytosol"/>
    <property type="evidence" value="ECO:0007669"/>
    <property type="project" value="TreeGrafter"/>
</dbReference>
<dbReference type="InterPro" id="IPR002347">
    <property type="entry name" value="SDR_fam"/>
</dbReference>
<dbReference type="SUPFAM" id="SSF51735">
    <property type="entry name" value="NAD(P)-binding Rossmann-fold domains"/>
    <property type="match status" value="1"/>
</dbReference>
<organism evidence="6 7">
    <name type="scientific">Protea cynaroides</name>
    <dbReference type="NCBI Taxonomy" id="273540"/>
    <lineage>
        <taxon>Eukaryota</taxon>
        <taxon>Viridiplantae</taxon>
        <taxon>Streptophyta</taxon>
        <taxon>Embryophyta</taxon>
        <taxon>Tracheophyta</taxon>
        <taxon>Spermatophyta</taxon>
        <taxon>Magnoliopsida</taxon>
        <taxon>Proteales</taxon>
        <taxon>Proteaceae</taxon>
        <taxon>Protea</taxon>
    </lineage>
</organism>
<dbReference type="InterPro" id="IPR020904">
    <property type="entry name" value="Sc_DH/Rdtase_CS"/>
</dbReference>
<dbReference type="Pfam" id="PF00106">
    <property type="entry name" value="adh_short"/>
    <property type="match status" value="1"/>
</dbReference>
<keyword evidence="5" id="KW-1133">Transmembrane helix</keyword>
<dbReference type="PANTHER" id="PTHR43391">
    <property type="entry name" value="RETINOL DEHYDROGENASE-RELATED"/>
    <property type="match status" value="1"/>
</dbReference>
<dbReference type="PROSITE" id="PS00061">
    <property type="entry name" value="ADH_SHORT"/>
    <property type="match status" value="1"/>
</dbReference>
<keyword evidence="5" id="KW-0472">Membrane</keyword>
<evidence type="ECO:0000313" key="6">
    <source>
        <dbReference type="EMBL" id="KAJ4962835.1"/>
    </source>
</evidence>
<dbReference type="EMBL" id="JAMYWD010000008">
    <property type="protein sequence ID" value="KAJ4962835.1"/>
    <property type="molecule type" value="Genomic_DNA"/>
</dbReference>
<dbReference type="Gene3D" id="3.40.50.720">
    <property type="entry name" value="NAD(P)-binding Rossmann-like Domain"/>
    <property type="match status" value="1"/>
</dbReference>
<reference evidence="6" key="1">
    <citation type="journal article" date="2023" name="Plant J.">
        <title>The genome of the king protea, Protea cynaroides.</title>
        <authorList>
            <person name="Chang J."/>
            <person name="Duong T.A."/>
            <person name="Schoeman C."/>
            <person name="Ma X."/>
            <person name="Roodt D."/>
            <person name="Barker N."/>
            <person name="Li Z."/>
            <person name="Van de Peer Y."/>
            <person name="Mizrachi E."/>
        </authorList>
    </citation>
    <scope>NUCLEOTIDE SEQUENCE</scope>
    <source>
        <tissue evidence="6">Young leaves</tissue>
    </source>
</reference>
<evidence type="ECO:0000256" key="4">
    <source>
        <dbReference type="RuleBase" id="RU000363"/>
    </source>
</evidence>
<evidence type="ECO:0000256" key="3">
    <source>
        <dbReference type="ARBA" id="ARBA00023002"/>
    </source>
</evidence>
<dbReference type="PRINTS" id="PR00080">
    <property type="entry name" value="SDRFAMILY"/>
</dbReference>
<keyword evidence="5" id="KW-0812">Transmembrane</keyword>
<keyword evidence="7" id="KW-1185">Reference proteome</keyword>
<dbReference type="PANTHER" id="PTHR43391:SF78">
    <property type="entry name" value="11-BETA-HYDROXYSTEROID DEHYDROGENASE 1B-LIKE ISOFORM X1"/>
    <property type="match status" value="1"/>
</dbReference>
<feature type="transmembrane region" description="Helical" evidence="5">
    <location>
        <begin position="6"/>
        <end position="29"/>
    </location>
</feature>